<dbReference type="RefSeq" id="WP_181750668.1">
    <property type="nucleotide sequence ID" value="NZ_JACEIQ010000002.1"/>
</dbReference>
<organism evidence="1 2">
    <name type="scientific">Paenactinomyces guangxiensis</name>
    <dbReference type="NCBI Taxonomy" id="1490290"/>
    <lineage>
        <taxon>Bacteria</taxon>
        <taxon>Bacillati</taxon>
        <taxon>Bacillota</taxon>
        <taxon>Bacilli</taxon>
        <taxon>Bacillales</taxon>
        <taxon>Thermoactinomycetaceae</taxon>
        <taxon>Paenactinomyces</taxon>
    </lineage>
</organism>
<comment type="caution">
    <text evidence="1">The sequence shown here is derived from an EMBL/GenBank/DDBJ whole genome shotgun (WGS) entry which is preliminary data.</text>
</comment>
<proteinExistence type="predicted"/>
<evidence type="ECO:0000313" key="2">
    <source>
        <dbReference type="Proteomes" id="UP000535491"/>
    </source>
</evidence>
<accession>A0A7W1WPB3</accession>
<gene>
    <name evidence="1" type="ORF">H1191_03855</name>
</gene>
<reference evidence="1 2" key="1">
    <citation type="submission" date="2020-07" db="EMBL/GenBank/DDBJ databases">
        <authorList>
            <person name="Feng H."/>
        </authorList>
    </citation>
    <scope>NUCLEOTIDE SEQUENCE [LARGE SCALE GENOMIC DNA]</scope>
    <source>
        <strain evidence="2">s-10</strain>
    </source>
</reference>
<dbReference type="EMBL" id="JACEIQ010000002">
    <property type="protein sequence ID" value="MBA4493439.1"/>
    <property type="molecule type" value="Genomic_DNA"/>
</dbReference>
<name>A0A7W1WPB3_9BACL</name>
<evidence type="ECO:0000313" key="1">
    <source>
        <dbReference type="EMBL" id="MBA4493439.1"/>
    </source>
</evidence>
<keyword evidence="2" id="KW-1185">Reference proteome</keyword>
<dbReference type="AlphaFoldDB" id="A0A7W1WPB3"/>
<protein>
    <submittedName>
        <fullName evidence="1">Uncharacterized protein</fullName>
    </submittedName>
</protein>
<sequence length="60" mass="7252">MCEENRPINLVIELGDRKYLKEQKEHHCRQDACMRQVGWKVCPLLTRTRKNTKQKLLRKS</sequence>
<dbReference type="Proteomes" id="UP000535491">
    <property type="component" value="Unassembled WGS sequence"/>
</dbReference>